<evidence type="ECO:0000256" key="1">
    <source>
        <dbReference type="ARBA" id="ARBA00023015"/>
    </source>
</evidence>
<reference evidence="6 7" key="1">
    <citation type="submission" date="2023-12" db="EMBL/GenBank/DDBJ databases">
        <title>Evaluation and characterization of a potential secondary metabolite violacein from indigenous Chromobacterium amazonense SAM215.</title>
        <authorList>
            <person name="Tarafdar M.R."/>
            <person name="Abedin S.M."/>
            <person name="Atiqua A."/>
            <person name="Saha A."/>
            <person name="Khan S.N."/>
        </authorList>
    </citation>
    <scope>NUCLEOTIDE SEQUENCE [LARGE SCALE GENOMIC DNA]</scope>
    <source>
        <strain evidence="6 7">SAM215</strain>
    </source>
</reference>
<dbReference type="InterPro" id="IPR009057">
    <property type="entry name" value="Homeodomain-like_sf"/>
</dbReference>
<feature type="DNA-binding region" description="H-T-H motif" evidence="4">
    <location>
        <begin position="25"/>
        <end position="44"/>
    </location>
</feature>
<evidence type="ECO:0000256" key="4">
    <source>
        <dbReference type="PROSITE-ProRule" id="PRU00335"/>
    </source>
</evidence>
<evidence type="ECO:0000256" key="3">
    <source>
        <dbReference type="ARBA" id="ARBA00023163"/>
    </source>
</evidence>
<dbReference type="Pfam" id="PF00440">
    <property type="entry name" value="TetR_N"/>
    <property type="match status" value="1"/>
</dbReference>
<evidence type="ECO:0000313" key="6">
    <source>
        <dbReference type="EMBL" id="MEJ8674124.1"/>
    </source>
</evidence>
<dbReference type="InterPro" id="IPR001647">
    <property type="entry name" value="HTH_TetR"/>
</dbReference>
<name>A0ABU8UZ03_9NEIS</name>
<comment type="caution">
    <text evidence="6">The sequence shown here is derived from an EMBL/GenBank/DDBJ whole genome shotgun (WGS) entry which is preliminary data.</text>
</comment>
<dbReference type="PROSITE" id="PS50977">
    <property type="entry name" value="HTH_TETR_2"/>
    <property type="match status" value="1"/>
</dbReference>
<dbReference type="PANTHER" id="PTHR47506:SF1">
    <property type="entry name" value="HTH-TYPE TRANSCRIPTIONAL REGULATOR YJDC"/>
    <property type="match status" value="1"/>
</dbReference>
<dbReference type="PRINTS" id="PR00455">
    <property type="entry name" value="HTHTETR"/>
</dbReference>
<keyword evidence="2 4" id="KW-0238">DNA-binding</keyword>
<dbReference type="Gene3D" id="1.10.357.10">
    <property type="entry name" value="Tetracycline Repressor, domain 2"/>
    <property type="match status" value="1"/>
</dbReference>
<accession>A0ABU8UZ03</accession>
<dbReference type="SUPFAM" id="SSF48498">
    <property type="entry name" value="Tetracyclin repressor-like, C-terminal domain"/>
    <property type="match status" value="1"/>
</dbReference>
<feature type="domain" description="HTH tetR-type" evidence="5">
    <location>
        <begin position="2"/>
        <end position="62"/>
    </location>
</feature>
<organism evidence="6 7">
    <name type="scientific">Chromobacterium amazonense</name>
    <dbReference type="NCBI Taxonomy" id="1382803"/>
    <lineage>
        <taxon>Bacteria</taxon>
        <taxon>Pseudomonadati</taxon>
        <taxon>Pseudomonadota</taxon>
        <taxon>Betaproteobacteria</taxon>
        <taxon>Neisseriales</taxon>
        <taxon>Chromobacteriaceae</taxon>
        <taxon>Chromobacterium</taxon>
    </lineage>
</organism>
<dbReference type="EMBL" id="JAVFJF020000007">
    <property type="protein sequence ID" value="MEJ8674124.1"/>
    <property type="molecule type" value="Genomic_DNA"/>
</dbReference>
<dbReference type="RefSeq" id="WP_307910342.1">
    <property type="nucleotide sequence ID" value="NZ_JAVFJF020000007.1"/>
</dbReference>
<keyword evidence="7" id="KW-1185">Reference proteome</keyword>
<dbReference type="PANTHER" id="PTHR47506">
    <property type="entry name" value="TRANSCRIPTIONAL REGULATORY PROTEIN"/>
    <property type="match status" value="1"/>
</dbReference>
<dbReference type="InterPro" id="IPR036271">
    <property type="entry name" value="Tet_transcr_reg_TetR-rel_C_sf"/>
</dbReference>
<sequence>MSSKREAILRTALSLFATHGYHSVGVDRIKDEAGVSKMTLYKYFPTKEVLIEGVLRWRDEHFRESLEGAVAVASGCRGKIRAVFDWHDEWFRRDEFHGCMFIKASEEFPENNSPIRLVARQHKERIRQLLRLLLVEGGCKEAEPLSWYLLVMLEGVIVNANMFSDRACVDASWPYVDELLIRHLS</sequence>
<evidence type="ECO:0000259" key="5">
    <source>
        <dbReference type="PROSITE" id="PS50977"/>
    </source>
</evidence>
<dbReference type="Proteomes" id="UP001224516">
    <property type="component" value="Unassembled WGS sequence"/>
</dbReference>
<keyword evidence="1" id="KW-0805">Transcription regulation</keyword>
<dbReference type="SUPFAM" id="SSF46689">
    <property type="entry name" value="Homeodomain-like"/>
    <property type="match status" value="1"/>
</dbReference>
<gene>
    <name evidence="6" type="ORF">QCL97_005245</name>
</gene>
<keyword evidence="3" id="KW-0804">Transcription</keyword>
<evidence type="ECO:0000313" key="7">
    <source>
        <dbReference type="Proteomes" id="UP001224516"/>
    </source>
</evidence>
<evidence type="ECO:0000256" key="2">
    <source>
        <dbReference type="ARBA" id="ARBA00023125"/>
    </source>
</evidence>
<protein>
    <submittedName>
        <fullName evidence="6">TetR/AcrR family transcriptional regulator</fullName>
    </submittedName>
</protein>
<proteinExistence type="predicted"/>